<feature type="chain" id="PRO_5007542484" evidence="1">
    <location>
        <begin position="28"/>
        <end position="118"/>
    </location>
</feature>
<dbReference type="AlphaFoldDB" id="A0A147BJK7"/>
<evidence type="ECO:0000313" key="2">
    <source>
        <dbReference type="EMBL" id="JAR90662.1"/>
    </source>
</evidence>
<dbReference type="EMBL" id="GEGO01004742">
    <property type="protein sequence ID" value="JAR90662.1"/>
    <property type="molecule type" value="Transcribed_RNA"/>
</dbReference>
<keyword evidence="1" id="KW-0732">Signal</keyword>
<accession>A0A147BJK7</accession>
<organism evidence="2">
    <name type="scientific">Ixodes ricinus</name>
    <name type="common">Common tick</name>
    <name type="synonym">Acarus ricinus</name>
    <dbReference type="NCBI Taxonomy" id="34613"/>
    <lineage>
        <taxon>Eukaryota</taxon>
        <taxon>Metazoa</taxon>
        <taxon>Ecdysozoa</taxon>
        <taxon>Arthropoda</taxon>
        <taxon>Chelicerata</taxon>
        <taxon>Arachnida</taxon>
        <taxon>Acari</taxon>
        <taxon>Parasitiformes</taxon>
        <taxon>Ixodida</taxon>
        <taxon>Ixodoidea</taxon>
        <taxon>Ixodidae</taxon>
        <taxon>Ixodinae</taxon>
        <taxon>Ixodes</taxon>
    </lineage>
</organism>
<evidence type="ECO:0000256" key="1">
    <source>
        <dbReference type="SAM" id="SignalP"/>
    </source>
</evidence>
<feature type="signal peptide" evidence="1">
    <location>
        <begin position="1"/>
        <end position="27"/>
    </location>
</feature>
<reference evidence="2" key="1">
    <citation type="journal article" date="2018" name="PLoS Negl. Trop. Dis.">
        <title>Sialome diversity of ticks revealed by RNAseq of single tick salivary glands.</title>
        <authorList>
            <person name="Perner J."/>
            <person name="Kropackova S."/>
            <person name="Kopacek P."/>
            <person name="Ribeiro J.M."/>
        </authorList>
    </citation>
    <scope>NUCLEOTIDE SEQUENCE</scope>
    <source>
        <strain evidence="2">Siblings of single egg batch collected in Ceske Budejovice</strain>
        <tissue evidence="2">Salivary glands</tissue>
    </source>
</reference>
<proteinExistence type="predicted"/>
<protein>
    <submittedName>
        <fullName evidence="2">Putative secreted protein</fullName>
    </submittedName>
</protein>
<name>A0A147BJK7_IXORI</name>
<sequence length="118" mass="12582">MLIQHMPELLMPSALIISLTVLSLCLARTVEEANNGVLTWAKSSVRIDVGTAVEFVGSLGTTHCGGHAAKGRRGSDSTSLWLPPHRWLRGAQSMAWPASRSALQLRLDGLVLTVPGLA</sequence>